<reference evidence="2 3" key="1">
    <citation type="submission" date="2018-02" db="EMBL/GenBank/DDBJ databases">
        <title>Genome sequence of Desulfovibrio carbinolicus DSM 3852.</title>
        <authorList>
            <person name="Wilbanks E."/>
            <person name="Skennerton C.T."/>
            <person name="Orphan V.J."/>
        </authorList>
    </citation>
    <scope>NUCLEOTIDE SEQUENCE [LARGE SCALE GENOMIC DNA]</scope>
    <source>
        <strain evidence="2 3">DSM 3852</strain>
    </source>
</reference>
<evidence type="ECO:0000313" key="3">
    <source>
        <dbReference type="Proteomes" id="UP000293296"/>
    </source>
</evidence>
<dbReference type="EMBL" id="CP026538">
    <property type="protein sequence ID" value="QAZ67268.1"/>
    <property type="molecule type" value="Genomic_DNA"/>
</dbReference>
<evidence type="ECO:0000313" key="2">
    <source>
        <dbReference type="EMBL" id="QAZ67268.1"/>
    </source>
</evidence>
<name>A0A4P6HPZ8_9BACT</name>
<dbReference type="PANTHER" id="PTHR30399">
    <property type="entry name" value="UNCHARACTERIZED PROTEIN YGJP"/>
    <property type="match status" value="1"/>
</dbReference>
<dbReference type="Pfam" id="PF01863">
    <property type="entry name" value="YgjP-like"/>
    <property type="match status" value="1"/>
</dbReference>
<dbReference type="AlphaFoldDB" id="A0A4P6HPZ8"/>
<proteinExistence type="predicted"/>
<keyword evidence="3" id="KW-1185">Reference proteome</keyword>
<sequence length="230" mass="27130">MRYKDIEYSLTRSNRKTASLHIERDGSVSLIVPESLSQEKIEEILEAKRLWIYRGLADWRERNAARVNREFVNGEGFLYLGRSYRLRWVDEQKEPLLLKDGRFLLRRPAAGKPAPDPAEAFKEFYRTKGRDRIGQRTAFYEPKLGVISKAVRVMELGHRWASCSTDAVLNFHWKCMMAPLKVLDYIVVHELAHLIHPRHTADFWSSVDRILPDYRERRDWLRDNGAMMEI</sequence>
<dbReference type="Gene3D" id="3.30.2010.10">
    <property type="entry name" value="Metalloproteases ('zincins'), catalytic domain"/>
    <property type="match status" value="1"/>
</dbReference>
<dbReference type="CDD" id="cd07344">
    <property type="entry name" value="M48_yhfN_like"/>
    <property type="match status" value="1"/>
</dbReference>
<gene>
    <name evidence="2" type="ORF">C3Y92_08510</name>
</gene>
<feature type="domain" description="YgjP-like metallopeptidase" evidence="1">
    <location>
        <begin position="16"/>
        <end position="223"/>
    </location>
</feature>
<dbReference type="InterPro" id="IPR002725">
    <property type="entry name" value="YgjP-like_metallopeptidase"/>
</dbReference>
<dbReference type="InterPro" id="IPR053136">
    <property type="entry name" value="UTP_pyrophosphatase-like"/>
</dbReference>
<dbReference type="RefSeq" id="WP_129351688.1">
    <property type="nucleotide sequence ID" value="NZ_CP026538.1"/>
</dbReference>
<dbReference type="Proteomes" id="UP000293296">
    <property type="component" value="Chromosome"/>
</dbReference>
<evidence type="ECO:0000259" key="1">
    <source>
        <dbReference type="Pfam" id="PF01863"/>
    </source>
</evidence>
<accession>A0A4P6HPZ8</accession>
<dbReference type="PANTHER" id="PTHR30399:SF1">
    <property type="entry name" value="UTP PYROPHOSPHATASE"/>
    <property type="match status" value="1"/>
</dbReference>
<organism evidence="2 3">
    <name type="scientific">Solidesulfovibrio carbinolicus</name>
    <dbReference type="NCBI Taxonomy" id="296842"/>
    <lineage>
        <taxon>Bacteria</taxon>
        <taxon>Pseudomonadati</taxon>
        <taxon>Thermodesulfobacteriota</taxon>
        <taxon>Desulfovibrionia</taxon>
        <taxon>Desulfovibrionales</taxon>
        <taxon>Desulfovibrionaceae</taxon>
        <taxon>Solidesulfovibrio</taxon>
    </lineage>
</organism>
<dbReference type="OrthoDB" id="5321643at2"/>
<protein>
    <submittedName>
        <fullName evidence="2">M48 family peptidase</fullName>
    </submittedName>
</protein>
<dbReference type="KEGG" id="dcb:C3Y92_08510"/>